<dbReference type="OrthoDB" id="9784036at2"/>
<organism evidence="1 2">
    <name type="scientific">Streptococcus downei MFe28</name>
    <dbReference type="NCBI Taxonomy" id="764290"/>
    <lineage>
        <taxon>Bacteria</taxon>
        <taxon>Bacillati</taxon>
        <taxon>Bacillota</taxon>
        <taxon>Bacilli</taxon>
        <taxon>Lactobacillales</taxon>
        <taxon>Streptococcaceae</taxon>
        <taxon>Streptococcus</taxon>
    </lineage>
</organism>
<dbReference type="InterPro" id="IPR000801">
    <property type="entry name" value="Esterase-like"/>
</dbReference>
<protein>
    <submittedName>
        <fullName evidence="1">Esterase</fullName>
    </submittedName>
</protein>
<sequence length="253" mass="28978">MIEYYDAYFPAINQTRKLHIYLPDDYYDSENSYPVTYFFDGQNLFFDQMATYGKSWGLYDFLENWPKKMIVVGLECGHQGNERLSEYSPYDIDSDFFGGHVDGRGKETMEWLVNDVKPYIDSHYRTYPFREATGIAGSSMGGLMVIYALARYNAVFSKAACLSSAILGNLEADVRASSIDSDTRIYLSWGSQEAGPSQGGKWESRAARANLSIETAFQEQKATTYVYCQDGGRHQEADWEKQVPIFMDFLWMQ</sequence>
<proteinExistence type="predicted"/>
<dbReference type="InterPro" id="IPR029058">
    <property type="entry name" value="AB_hydrolase_fold"/>
</dbReference>
<reference evidence="1 2" key="1">
    <citation type="submission" date="2018-06" db="EMBL/GenBank/DDBJ databases">
        <authorList>
            <consortium name="Pathogen Informatics"/>
            <person name="Doyle S."/>
        </authorList>
    </citation>
    <scope>NUCLEOTIDE SEQUENCE [LARGE SCALE GENOMIC DNA]</scope>
    <source>
        <strain evidence="2">NCTC 11391</strain>
    </source>
</reference>
<dbReference type="Gene3D" id="3.40.50.1820">
    <property type="entry name" value="alpha/beta hydrolase"/>
    <property type="match status" value="1"/>
</dbReference>
<evidence type="ECO:0000313" key="2">
    <source>
        <dbReference type="Proteomes" id="UP000254082"/>
    </source>
</evidence>
<dbReference type="AlphaFoldDB" id="A0A380JE92"/>
<dbReference type="SUPFAM" id="SSF53474">
    <property type="entry name" value="alpha/beta-Hydrolases"/>
    <property type="match status" value="1"/>
</dbReference>
<dbReference type="RefSeq" id="WP_002998485.1">
    <property type="nucleotide sequence ID" value="NZ_UHFA01000002.1"/>
</dbReference>
<dbReference type="Pfam" id="PF00756">
    <property type="entry name" value="Esterase"/>
    <property type="match status" value="1"/>
</dbReference>
<dbReference type="PANTHER" id="PTHR48098:SF6">
    <property type="entry name" value="FERRI-BACILLIBACTIN ESTERASE BESA"/>
    <property type="match status" value="1"/>
</dbReference>
<dbReference type="InterPro" id="IPR050583">
    <property type="entry name" value="Mycobacterial_A85_antigen"/>
</dbReference>
<gene>
    <name evidence="1" type="ORF">NCTC11391_01436</name>
</gene>
<keyword evidence="2" id="KW-1185">Reference proteome</keyword>
<name>A0A380JE92_STRDO</name>
<dbReference type="PANTHER" id="PTHR48098">
    <property type="entry name" value="ENTEROCHELIN ESTERASE-RELATED"/>
    <property type="match status" value="1"/>
</dbReference>
<accession>A0A380JE92</accession>
<dbReference type="EMBL" id="UHFA01000002">
    <property type="protein sequence ID" value="SUN36389.1"/>
    <property type="molecule type" value="Genomic_DNA"/>
</dbReference>
<dbReference type="Proteomes" id="UP000254082">
    <property type="component" value="Unassembled WGS sequence"/>
</dbReference>
<evidence type="ECO:0000313" key="1">
    <source>
        <dbReference type="EMBL" id="SUN36389.1"/>
    </source>
</evidence>